<gene>
    <name evidence="2" type="ORF">BCR41DRAFT_400267</name>
</gene>
<dbReference type="Proteomes" id="UP000193648">
    <property type="component" value="Unassembled WGS sequence"/>
</dbReference>
<dbReference type="AlphaFoldDB" id="A0A1Y2GB74"/>
<dbReference type="InParanoid" id="A0A1Y2GB74"/>
<dbReference type="OrthoDB" id="2430034at2759"/>
<evidence type="ECO:0000256" key="1">
    <source>
        <dbReference type="SAM" id="MobiDB-lite"/>
    </source>
</evidence>
<dbReference type="GeneID" id="33570973"/>
<sequence>MDERGIPDTDRIEEFGVQMAPKKRELRKAQRATSDYAVQQVLKMLGGIGVLAVGLGPLESSKGVPSKHTAITKQLVTQHEDTPLAESIARIGLAQVKSQESPANYKPMEESPAFPANRARH</sequence>
<name>A0A1Y2GB74_9FUNG</name>
<evidence type="ECO:0000313" key="2">
    <source>
        <dbReference type="EMBL" id="ORZ06127.1"/>
    </source>
</evidence>
<reference evidence="2 3" key="1">
    <citation type="submission" date="2016-07" db="EMBL/GenBank/DDBJ databases">
        <title>Pervasive Adenine N6-methylation of Active Genes in Fungi.</title>
        <authorList>
            <consortium name="DOE Joint Genome Institute"/>
            <person name="Mondo S.J."/>
            <person name="Dannebaum R.O."/>
            <person name="Kuo R.C."/>
            <person name="Labutti K."/>
            <person name="Haridas S."/>
            <person name="Kuo A."/>
            <person name="Salamov A."/>
            <person name="Ahrendt S.R."/>
            <person name="Lipzen A."/>
            <person name="Sullivan W."/>
            <person name="Andreopoulos W.B."/>
            <person name="Clum A."/>
            <person name="Lindquist E."/>
            <person name="Daum C."/>
            <person name="Ramamoorthy G.K."/>
            <person name="Gryganskyi A."/>
            <person name="Culley D."/>
            <person name="Magnuson J.K."/>
            <person name="James T.Y."/>
            <person name="O'Malley M.A."/>
            <person name="Stajich J.E."/>
            <person name="Spatafora J.W."/>
            <person name="Visel A."/>
            <person name="Grigoriev I.V."/>
        </authorList>
    </citation>
    <scope>NUCLEOTIDE SEQUENCE [LARGE SCALE GENOMIC DNA]</scope>
    <source>
        <strain evidence="2 3">NRRL 3116</strain>
    </source>
</reference>
<organism evidence="2 3">
    <name type="scientific">Lobosporangium transversale</name>
    <dbReference type="NCBI Taxonomy" id="64571"/>
    <lineage>
        <taxon>Eukaryota</taxon>
        <taxon>Fungi</taxon>
        <taxon>Fungi incertae sedis</taxon>
        <taxon>Mucoromycota</taxon>
        <taxon>Mortierellomycotina</taxon>
        <taxon>Mortierellomycetes</taxon>
        <taxon>Mortierellales</taxon>
        <taxon>Mortierellaceae</taxon>
        <taxon>Lobosporangium</taxon>
    </lineage>
</organism>
<keyword evidence="3" id="KW-1185">Reference proteome</keyword>
<comment type="caution">
    <text evidence="2">The sequence shown here is derived from an EMBL/GenBank/DDBJ whole genome shotgun (WGS) entry which is preliminary data.</text>
</comment>
<feature type="region of interest" description="Disordered" evidence="1">
    <location>
        <begin position="98"/>
        <end position="121"/>
    </location>
</feature>
<dbReference type="RefSeq" id="XP_021877396.1">
    <property type="nucleotide sequence ID" value="XM_022029130.1"/>
</dbReference>
<dbReference type="EMBL" id="MCFF01000047">
    <property type="protein sequence ID" value="ORZ06127.1"/>
    <property type="molecule type" value="Genomic_DNA"/>
</dbReference>
<proteinExistence type="predicted"/>
<evidence type="ECO:0000313" key="3">
    <source>
        <dbReference type="Proteomes" id="UP000193648"/>
    </source>
</evidence>
<protein>
    <submittedName>
        <fullName evidence="2">Uncharacterized protein</fullName>
    </submittedName>
</protein>
<accession>A0A1Y2GB74</accession>